<keyword evidence="1" id="KW-0391">Immunity</keyword>
<dbReference type="Gene3D" id="2.60.40.10">
    <property type="entry name" value="Immunoglobulins"/>
    <property type="match status" value="1"/>
</dbReference>
<dbReference type="GO" id="GO:0019814">
    <property type="term" value="C:immunoglobulin complex"/>
    <property type="evidence" value="ECO:0007669"/>
    <property type="project" value="UniProtKB-KW"/>
</dbReference>
<proteinExistence type="predicted"/>
<dbReference type="Ensembl" id="ENSVKKT00000020348.1">
    <property type="protein sequence ID" value="ENSVKKP00000019861.1"/>
    <property type="gene ID" value="ENSVKKG00000013432.1"/>
</dbReference>
<dbReference type="Pfam" id="PF07686">
    <property type="entry name" value="V-set"/>
    <property type="match status" value="1"/>
</dbReference>
<accession>A0A8D2LCP6</accession>
<keyword evidence="2" id="KW-1064">Adaptive immunity</keyword>
<dbReference type="OMA" id="EWIASVW"/>
<evidence type="ECO:0000313" key="6">
    <source>
        <dbReference type="Proteomes" id="UP000694545"/>
    </source>
</evidence>
<dbReference type="InterPro" id="IPR013783">
    <property type="entry name" value="Ig-like_fold"/>
</dbReference>
<evidence type="ECO:0000256" key="1">
    <source>
        <dbReference type="ARBA" id="ARBA00022859"/>
    </source>
</evidence>
<keyword evidence="6" id="KW-1185">Reference proteome</keyword>
<dbReference type="InterPro" id="IPR013106">
    <property type="entry name" value="Ig_V-set"/>
</dbReference>
<organism evidence="5 6">
    <name type="scientific">Varanus komodoensis</name>
    <name type="common">Komodo dragon</name>
    <dbReference type="NCBI Taxonomy" id="61221"/>
    <lineage>
        <taxon>Eukaryota</taxon>
        <taxon>Metazoa</taxon>
        <taxon>Chordata</taxon>
        <taxon>Craniata</taxon>
        <taxon>Vertebrata</taxon>
        <taxon>Euteleostomi</taxon>
        <taxon>Lepidosauria</taxon>
        <taxon>Squamata</taxon>
        <taxon>Bifurcata</taxon>
        <taxon>Unidentata</taxon>
        <taxon>Episquamata</taxon>
        <taxon>Toxicofera</taxon>
        <taxon>Anguimorpha</taxon>
        <taxon>Paleoanguimorpha</taxon>
        <taxon>Varanoidea</taxon>
        <taxon>Varanidae</taxon>
        <taxon>Varanus</taxon>
    </lineage>
</organism>
<dbReference type="FunFam" id="2.60.40.10:FF:001878">
    <property type="entry name" value="Immunoglobulin heavy variable 1-4"/>
    <property type="match status" value="1"/>
</dbReference>
<reference evidence="5" key="1">
    <citation type="submission" date="2025-08" db="UniProtKB">
        <authorList>
            <consortium name="Ensembl"/>
        </authorList>
    </citation>
    <scope>IDENTIFICATION</scope>
</reference>
<dbReference type="GO" id="GO:0002250">
    <property type="term" value="P:adaptive immune response"/>
    <property type="evidence" value="ECO:0007669"/>
    <property type="project" value="UniProtKB-KW"/>
</dbReference>
<dbReference type="SMART" id="SM00409">
    <property type="entry name" value="IG"/>
    <property type="match status" value="1"/>
</dbReference>
<dbReference type="InterPro" id="IPR036179">
    <property type="entry name" value="Ig-like_dom_sf"/>
</dbReference>
<evidence type="ECO:0000256" key="3">
    <source>
        <dbReference type="ARBA" id="ARBA00043265"/>
    </source>
</evidence>
<evidence type="ECO:0000259" key="4">
    <source>
        <dbReference type="PROSITE" id="PS50835"/>
    </source>
</evidence>
<dbReference type="PROSITE" id="PS50835">
    <property type="entry name" value="IG_LIKE"/>
    <property type="match status" value="1"/>
</dbReference>
<dbReference type="AlphaFoldDB" id="A0A8D2LCP6"/>
<dbReference type="Proteomes" id="UP000694545">
    <property type="component" value="Unplaced"/>
</dbReference>
<keyword evidence="3" id="KW-1280">Immunoglobulin</keyword>
<dbReference type="InterPro" id="IPR007110">
    <property type="entry name" value="Ig-like_dom"/>
</dbReference>
<reference evidence="5" key="2">
    <citation type="submission" date="2025-09" db="UniProtKB">
        <authorList>
            <consortium name="Ensembl"/>
        </authorList>
    </citation>
    <scope>IDENTIFICATION</scope>
</reference>
<feature type="domain" description="Ig-like" evidence="4">
    <location>
        <begin position="19"/>
        <end position="113"/>
    </location>
</feature>
<name>A0A8D2LCP6_VARKO</name>
<dbReference type="SMART" id="SM00406">
    <property type="entry name" value="IGv"/>
    <property type="match status" value="1"/>
</dbReference>
<dbReference type="InterPro" id="IPR003599">
    <property type="entry name" value="Ig_sub"/>
</dbReference>
<dbReference type="InterPro" id="IPR050199">
    <property type="entry name" value="IgHV"/>
</dbReference>
<protein>
    <recommendedName>
        <fullName evidence="4">Ig-like domain-containing protein</fullName>
    </recommendedName>
</protein>
<evidence type="ECO:0000313" key="5">
    <source>
        <dbReference type="Ensembl" id="ENSVKKP00000019861.1"/>
    </source>
</evidence>
<dbReference type="PANTHER" id="PTHR23266">
    <property type="entry name" value="IMMUNOGLOBULIN HEAVY CHAIN"/>
    <property type="match status" value="1"/>
</dbReference>
<evidence type="ECO:0000256" key="2">
    <source>
        <dbReference type="ARBA" id="ARBA00023130"/>
    </source>
</evidence>
<dbReference type="GO" id="GO:0005576">
    <property type="term" value="C:extracellular region"/>
    <property type="evidence" value="ECO:0007669"/>
    <property type="project" value="UniProtKB-ARBA"/>
</dbReference>
<sequence length="136" mass="15241">MFTSFAVLRKSFSETAQKPSYQKTRSSGVKRPGELLQLTCTGSGFSLTNYGVQWIHQPSGKGLEWIGGIWNNGAAYYSSALKNRVTITRDTSKNQVFLQLTGLKPEDTATYYCVKYTVRKPFAEAAQKLLFQETSH</sequence>
<dbReference type="SUPFAM" id="SSF48726">
    <property type="entry name" value="Immunoglobulin"/>
    <property type="match status" value="1"/>
</dbReference>